<dbReference type="OrthoDB" id="8062037at2759"/>
<feature type="compositionally biased region" description="Pro residues" evidence="2">
    <location>
        <begin position="435"/>
        <end position="444"/>
    </location>
</feature>
<dbReference type="SUPFAM" id="SSF57850">
    <property type="entry name" value="RING/U-box"/>
    <property type="match status" value="1"/>
</dbReference>
<evidence type="ECO:0000313" key="4">
    <source>
        <dbReference type="Proteomes" id="UP000228380"/>
    </source>
</evidence>
<dbReference type="InterPro" id="IPR013083">
    <property type="entry name" value="Znf_RING/FYVE/PHD"/>
</dbReference>
<sequence>MSGSEAMDLEKVEFSNEGKGTAAASCSICLELVLNRGDRSTARLQCGHVFHLDCIGSAFNAKGAMQCPNCRKVEKGRWLYANGHRSSADFDIDGWVTEDIYDLGYSELPFGFQWCPFRGFTQLASLFEEGEPQPSSYHELMGNSAYGDHSSASSSSHACPYLAMHGFPHATHAAPSNSSDSLPDNGPFHRHPTSLGGQSSADMINSHSFPATEPQNHNWQQQHSFSFPLPGNGDQSASQFGLRLSRNDTGSQQRLGSFVHPHPLMHGYYSLNYCRSVARSGNNLVTSLGPPVIGEVRGHSRGLGSHIYLQSVSSSSLQTSPFAPIRRMRPRGLTLISSVASSSSAEIGGFYGFSVSGSISRNHQEGENIGRPIDRFYGWGREGFSPLPWIPVEGESQWWSPFNPNQNPQPGSFAQRAAASERVPQSHPENGYQHMPPPRMPPYI</sequence>
<evidence type="ECO:0000259" key="3">
    <source>
        <dbReference type="PROSITE" id="PS50089"/>
    </source>
</evidence>
<dbReference type="SMART" id="SM00184">
    <property type="entry name" value="RING"/>
    <property type="match status" value="1"/>
</dbReference>
<feature type="compositionally biased region" description="Polar residues" evidence="2">
    <location>
        <begin position="195"/>
        <end position="217"/>
    </location>
</feature>
<evidence type="ECO:0000256" key="2">
    <source>
        <dbReference type="SAM" id="MobiDB-lite"/>
    </source>
</evidence>
<organism evidence="4 5">
    <name type="scientific">Phoenix dactylifera</name>
    <name type="common">Date palm</name>
    <dbReference type="NCBI Taxonomy" id="42345"/>
    <lineage>
        <taxon>Eukaryota</taxon>
        <taxon>Viridiplantae</taxon>
        <taxon>Streptophyta</taxon>
        <taxon>Embryophyta</taxon>
        <taxon>Tracheophyta</taxon>
        <taxon>Spermatophyta</taxon>
        <taxon>Magnoliopsida</taxon>
        <taxon>Liliopsida</taxon>
        <taxon>Arecaceae</taxon>
        <taxon>Coryphoideae</taxon>
        <taxon>Phoeniceae</taxon>
        <taxon>Phoenix</taxon>
    </lineage>
</organism>
<reference evidence="5" key="1">
    <citation type="submission" date="2025-08" db="UniProtKB">
        <authorList>
            <consortium name="RefSeq"/>
        </authorList>
    </citation>
    <scope>IDENTIFICATION</scope>
    <source>
        <tissue evidence="5">Young leaves</tissue>
    </source>
</reference>
<feature type="region of interest" description="Disordered" evidence="2">
    <location>
        <begin position="172"/>
        <end position="217"/>
    </location>
</feature>
<dbReference type="Pfam" id="PF13639">
    <property type="entry name" value="zf-RING_2"/>
    <property type="match status" value="1"/>
</dbReference>
<keyword evidence="1" id="KW-0862">Zinc</keyword>
<feature type="compositionally biased region" description="Polar residues" evidence="2">
    <location>
        <begin position="400"/>
        <end position="412"/>
    </location>
</feature>
<dbReference type="InterPro" id="IPR001841">
    <property type="entry name" value="Znf_RING"/>
</dbReference>
<dbReference type="AlphaFoldDB" id="A0A8B7MVK4"/>
<dbReference type="PANTHER" id="PTHR46798:SF19">
    <property type="entry name" value="OS09G0511500 PROTEIN"/>
    <property type="match status" value="1"/>
</dbReference>
<dbReference type="PROSITE" id="PS50089">
    <property type="entry name" value="ZF_RING_2"/>
    <property type="match status" value="1"/>
</dbReference>
<feature type="domain" description="RING-type" evidence="3">
    <location>
        <begin position="26"/>
        <end position="71"/>
    </location>
</feature>
<evidence type="ECO:0000313" key="5">
    <source>
        <dbReference type="RefSeq" id="XP_017700258.1"/>
    </source>
</evidence>
<dbReference type="Gene3D" id="3.30.40.10">
    <property type="entry name" value="Zinc/RING finger domain, C3HC4 (zinc finger)"/>
    <property type="match status" value="1"/>
</dbReference>
<keyword evidence="4" id="KW-1185">Reference proteome</keyword>
<keyword evidence="1" id="KW-0479">Metal-binding</keyword>
<dbReference type="InterPro" id="IPR044274">
    <property type="entry name" value="RFI2"/>
</dbReference>
<name>A0A8B7MVK4_PHODC</name>
<feature type="region of interest" description="Disordered" evidence="2">
    <location>
        <begin position="400"/>
        <end position="444"/>
    </location>
</feature>
<keyword evidence="1" id="KW-0863">Zinc-finger</keyword>
<dbReference type="Proteomes" id="UP000228380">
    <property type="component" value="Unplaced"/>
</dbReference>
<accession>A0A8B7MVK4</accession>
<evidence type="ECO:0000256" key="1">
    <source>
        <dbReference type="PROSITE-ProRule" id="PRU00175"/>
    </source>
</evidence>
<proteinExistence type="predicted"/>
<dbReference type="GO" id="GO:0004842">
    <property type="term" value="F:ubiquitin-protein transferase activity"/>
    <property type="evidence" value="ECO:0007669"/>
    <property type="project" value="InterPro"/>
</dbReference>
<dbReference type="GO" id="GO:0008270">
    <property type="term" value="F:zinc ion binding"/>
    <property type="evidence" value="ECO:0007669"/>
    <property type="project" value="UniProtKB-KW"/>
</dbReference>
<dbReference type="PANTHER" id="PTHR46798">
    <property type="entry name" value="OS09G0511500 PROTEIN"/>
    <property type="match status" value="1"/>
</dbReference>
<dbReference type="RefSeq" id="XP_017700258.1">
    <property type="nucleotide sequence ID" value="XM_017844769.3"/>
</dbReference>
<dbReference type="GeneID" id="103715364"/>
<gene>
    <name evidence="5" type="primary">LOC103715364</name>
</gene>
<dbReference type="CDD" id="cd16448">
    <property type="entry name" value="RING-H2"/>
    <property type="match status" value="1"/>
</dbReference>
<protein>
    <submittedName>
        <fullName evidence="5">Uncharacterized protein LOC103715364 isoform X1</fullName>
    </submittedName>
</protein>